<dbReference type="InterPro" id="IPR018062">
    <property type="entry name" value="HTH_AraC-typ_CS"/>
</dbReference>
<dbReference type="GO" id="GO:0003700">
    <property type="term" value="F:DNA-binding transcription factor activity"/>
    <property type="evidence" value="ECO:0007669"/>
    <property type="project" value="InterPro"/>
</dbReference>
<feature type="domain" description="HTH araC/xylS-type" evidence="4">
    <location>
        <begin position="181"/>
        <end position="279"/>
    </location>
</feature>
<dbReference type="InterPro" id="IPR003313">
    <property type="entry name" value="AraC-bd"/>
</dbReference>
<dbReference type="Gene3D" id="1.10.10.60">
    <property type="entry name" value="Homeodomain-like"/>
    <property type="match status" value="2"/>
</dbReference>
<name>A0A7X3LHK4_9BACL</name>
<evidence type="ECO:0000313" key="5">
    <source>
        <dbReference type="EMBL" id="MWV45921.1"/>
    </source>
</evidence>
<evidence type="ECO:0000313" key="6">
    <source>
        <dbReference type="Proteomes" id="UP000460318"/>
    </source>
</evidence>
<dbReference type="InterPro" id="IPR037923">
    <property type="entry name" value="HTH-like"/>
</dbReference>
<evidence type="ECO:0000256" key="3">
    <source>
        <dbReference type="ARBA" id="ARBA00023163"/>
    </source>
</evidence>
<dbReference type="SUPFAM" id="SSF46689">
    <property type="entry name" value="Homeodomain-like"/>
    <property type="match status" value="2"/>
</dbReference>
<dbReference type="RefSeq" id="WP_160499506.1">
    <property type="nucleotide sequence ID" value="NZ_WUBI01000003.1"/>
</dbReference>
<comment type="caution">
    <text evidence="5">The sequence shown here is derived from an EMBL/GenBank/DDBJ whole genome shotgun (WGS) entry which is preliminary data.</text>
</comment>
<keyword evidence="1" id="KW-0805">Transcription regulation</keyword>
<dbReference type="Pfam" id="PF12833">
    <property type="entry name" value="HTH_18"/>
    <property type="match status" value="1"/>
</dbReference>
<dbReference type="GO" id="GO:0043565">
    <property type="term" value="F:sequence-specific DNA binding"/>
    <property type="evidence" value="ECO:0007669"/>
    <property type="project" value="InterPro"/>
</dbReference>
<dbReference type="Pfam" id="PF02311">
    <property type="entry name" value="AraC_binding"/>
    <property type="match status" value="1"/>
</dbReference>
<dbReference type="SUPFAM" id="SSF51215">
    <property type="entry name" value="Regulatory protein AraC"/>
    <property type="match status" value="1"/>
</dbReference>
<keyword evidence="2" id="KW-0238">DNA-binding</keyword>
<evidence type="ECO:0000256" key="2">
    <source>
        <dbReference type="ARBA" id="ARBA00023125"/>
    </source>
</evidence>
<proteinExistence type="predicted"/>
<keyword evidence="3" id="KW-0804">Transcription</keyword>
<dbReference type="EMBL" id="WUBI01000003">
    <property type="protein sequence ID" value="MWV45921.1"/>
    <property type="molecule type" value="Genomic_DNA"/>
</dbReference>
<evidence type="ECO:0000256" key="1">
    <source>
        <dbReference type="ARBA" id="ARBA00023015"/>
    </source>
</evidence>
<keyword evidence="6" id="KW-1185">Reference proteome</keyword>
<dbReference type="PANTHER" id="PTHR43280:SF2">
    <property type="entry name" value="HTH-TYPE TRANSCRIPTIONAL REGULATOR EXSA"/>
    <property type="match status" value="1"/>
</dbReference>
<protein>
    <submittedName>
        <fullName evidence="5">Helix-turn-helix domain-containing protein</fullName>
    </submittedName>
</protein>
<accession>A0A7X3LHK4</accession>
<dbReference type="PROSITE" id="PS01124">
    <property type="entry name" value="HTH_ARAC_FAMILY_2"/>
    <property type="match status" value="1"/>
</dbReference>
<dbReference type="PANTHER" id="PTHR43280">
    <property type="entry name" value="ARAC-FAMILY TRANSCRIPTIONAL REGULATOR"/>
    <property type="match status" value="1"/>
</dbReference>
<dbReference type="SMART" id="SM00342">
    <property type="entry name" value="HTH_ARAC"/>
    <property type="match status" value="1"/>
</dbReference>
<reference evidence="5 6" key="1">
    <citation type="submission" date="2019-12" db="EMBL/GenBank/DDBJ databases">
        <title>Paenibacillus sp. nov., an endophytic bacterium isolated from the stem of Dendrobium.</title>
        <authorList>
            <person name="Zhao R."/>
        </authorList>
    </citation>
    <scope>NUCLEOTIDE SEQUENCE [LARGE SCALE GENOMIC DNA]</scope>
    <source>
        <strain evidence="5 6">HJL G12</strain>
    </source>
</reference>
<organism evidence="5 6">
    <name type="scientific">Paenibacillus dendrobii</name>
    <dbReference type="NCBI Taxonomy" id="2691084"/>
    <lineage>
        <taxon>Bacteria</taxon>
        <taxon>Bacillati</taxon>
        <taxon>Bacillota</taxon>
        <taxon>Bacilli</taxon>
        <taxon>Bacillales</taxon>
        <taxon>Paenibacillaceae</taxon>
        <taxon>Paenibacillus</taxon>
    </lineage>
</organism>
<dbReference type="InterPro" id="IPR009057">
    <property type="entry name" value="Homeodomain-like_sf"/>
</dbReference>
<sequence>MDDIQPKRLQSEHYLSESDPFRIFRHQIDGAIEVHWHEFFEMALVLEGSGVHVLNGKSIRLAPGSLFLVTPADFHEIIPDPGSVIVLYDVVFTQHVLRQELFQWLFQSSGERVYELEGKRLASLGAEFDRLWEESEQGQPGSEWVAQGALERVLIDLARMGEGTANGREYPGAGRLHPSIRAAVTYLQHHFREPLTLHHVARHAGLSDSYFSECFRRQLGVPFQIFLQEQRLQFACSLLRLTELPVTEVCFASGFRTLNHFERAFKKKYDQTPRELRGRKRFQSVDLPHS</sequence>
<evidence type="ECO:0000259" key="4">
    <source>
        <dbReference type="PROSITE" id="PS01124"/>
    </source>
</evidence>
<dbReference type="AlphaFoldDB" id="A0A7X3LHK4"/>
<dbReference type="Proteomes" id="UP000460318">
    <property type="component" value="Unassembled WGS sequence"/>
</dbReference>
<gene>
    <name evidence="5" type="ORF">GRF59_20090</name>
</gene>
<dbReference type="PROSITE" id="PS00041">
    <property type="entry name" value="HTH_ARAC_FAMILY_1"/>
    <property type="match status" value="1"/>
</dbReference>
<dbReference type="Gene3D" id="2.60.120.10">
    <property type="entry name" value="Jelly Rolls"/>
    <property type="match status" value="1"/>
</dbReference>
<dbReference type="InterPro" id="IPR018060">
    <property type="entry name" value="HTH_AraC"/>
</dbReference>
<dbReference type="InterPro" id="IPR014710">
    <property type="entry name" value="RmlC-like_jellyroll"/>
</dbReference>